<evidence type="ECO:0000313" key="8">
    <source>
        <dbReference type="Proteomes" id="UP000183047"/>
    </source>
</evidence>
<organism evidence="7 8">
    <name type="scientific">Butyrivibrio hungatei</name>
    <dbReference type="NCBI Taxonomy" id="185008"/>
    <lineage>
        <taxon>Bacteria</taxon>
        <taxon>Bacillati</taxon>
        <taxon>Bacillota</taxon>
        <taxon>Clostridia</taxon>
        <taxon>Lachnospirales</taxon>
        <taxon>Lachnospiraceae</taxon>
        <taxon>Butyrivibrio</taxon>
    </lineage>
</organism>
<dbReference type="InterPro" id="IPR039506">
    <property type="entry name" value="SPOB_a"/>
</dbReference>
<feature type="domain" description="Sensor histidine kinase NatK-like C-terminal" evidence="5">
    <location>
        <begin position="322"/>
        <end position="415"/>
    </location>
</feature>
<dbReference type="InterPro" id="IPR032834">
    <property type="entry name" value="NatK-like_C"/>
</dbReference>
<evidence type="ECO:0000259" key="6">
    <source>
        <dbReference type="Pfam" id="PF14689"/>
    </source>
</evidence>
<dbReference type="Gene3D" id="3.30.565.10">
    <property type="entry name" value="Histidine kinase-like ATPase, C-terminal domain"/>
    <property type="match status" value="1"/>
</dbReference>
<keyword evidence="4" id="KW-0472">Membrane</keyword>
<evidence type="ECO:0000313" key="7">
    <source>
        <dbReference type="EMBL" id="SCY03060.1"/>
    </source>
</evidence>
<dbReference type="InterPro" id="IPR016120">
    <property type="entry name" value="Sig_transdc_His_kin_SpoOB"/>
</dbReference>
<keyword evidence="8" id="KW-1185">Reference proteome</keyword>
<feature type="transmembrane region" description="Helical" evidence="4">
    <location>
        <begin position="38"/>
        <end position="55"/>
    </location>
</feature>
<feature type="transmembrane region" description="Helical" evidence="4">
    <location>
        <begin position="112"/>
        <end position="134"/>
    </location>
</feature>
<name>A0A1G5CLD9_9FIRM</name>
<keyword evidence="1" id="KW-0597">Phosphoprotein</keyword>
<evidence type="ECO:0000259" key="5">
    <source>
        <dbReference type="Pfam" id="PF14501"/>
    </source>
</evidence>
<dbReference type="AlphaFoldDB" id="A0A1G5CLD9"/>
<proteinExistence type="predicted"/>
<feature type="transmembrane region" description="Helical" evidence="4">
    <location>
        <begin position="6"/>
        <end position="26"/>
    </location>
</feature>
<feature type="domain" description="SpoOB alpha-helical" evidence="6">
    <location>
        <begin position="226"/>
        <end position="276"/>
    </location>
</feature>
<gene>
    <name evidence="7" type="ORF">SAMN02910451_01179</name>
</gene>
<evidence type="ECO:0000256" key="4">
    <source>
        <dbReference type="SAM" id="Phobius"/>
    </source>
</evidence>
<dbReference type="RefSeq" id="WP_074461857.1">
    <property type="nucleotide sequence ID" value="NZ_FMUR01000006.1"/>
</dbReference>
<keyword evidence="4" id="KW-0812">Transmembrane</keyword>
<feature type="transmembrane region" description="Helical" evidence="4">
    <location>
        <begin position="146"/>
        <end position="168"/>
    </location>
</feature>
<evidence type="ECO:0000256" key="1">
    <source>
        <dbReference type="ARBA" id="ARBA00022553"/>
    </source>
</evidence>
<dbReference type="InterPro" id="IPR036890">
    <property type="entry name" value="HATPase_C_sf"/>
</dbReference>
<dbReference type="Pfam" id="PF14501">
    <property type="entry name" value="HATPase_c_5"/>
    <property type="match status" value="1"/>
</dbReference>
<dbReference type="SUPFAM" id="SSF55890">
    <property type="entry name" value="Sporulation response regulatory protein Spo0B"/>
    <property type="match status" value="1"/>
</dbReference>
<accession>A0A1G5CLD9</accession>
<dbReference type="EMBL" id="FMUR01000006">
    <property type="protein sequence ID" value="SCY03060.1"/>
    <property type="molecule type" value="Genomic_DNA"/>
</dbReference>
<sequence>MNHAKINIFLYFLLNLFDIWIVLHYYDRVLEAIKKYDLIKKVMSVLFVILFSVFIKYDLKYCNLVSISFWSCLFLCAYKGEKKVKFAYATVLIVFAGFAQTLMYLIEGSSLNSGYVLFIPHLCFYIVVEIVARYQTIKNRKVDMRVLLKLLSVPFISFIAFTCIAMLSESLSISSNQERIPLLVPLAVLVLYVNIMIIHLYDLISASYEVRRQNEEYEKITNWQRSYYEELSENQKLIRTIKHDMQNNMQLISGFLKEKKYDKAQNHLQELIDEQSAINSFVNTGNEAIDTVLNIKFSAAEQNGITVKKDINIPAGLPISYHDCIKIFGNLFDNSINALKSLDSGDKILSCFMFYSANALIVQVSNPYTKKDDTCDKDEFLHGLGLGIVKSAVESYEGTFEICDDGKNFTVNIVLYINNAHRQKV</sequence>
<feature type="transmembrane region" description="Helical" evidence="4">
    <location>
        <begin position="86"/>
        <end position="106"/>
    </location>
</feature>
<dbReference type="SUPFAM" id="SSF55874">
    <property type="entry name" value="ATPase domain of HSP90 chaperone/DNA topoisomerase II/histidine kinase"/>
    <property type="match status" value="1"/>
</dbReference>
<dbReference type="Gene3D" id="1.10.287.130">
    <property type="match status" value="1"/>
</dbReference>
<evidence type="ECO:0000256" key="2">
    <source>
        <dbReference type="ARBA" id="ARBA00022679"/>
    </source>
</evidence>
<keyword evidence="2" id="KW-0808">Transferase</keyword>
<evidence type="ECO:0000256" key="3">
    <source>
        <dbReference type="ARBA" id="ARBA00022777"/>
    </source>
</evidence>
<dbReference type="Proteomes" id="UP000183047">
    <property type="component" value="Unassembled WGS sequence"/>
</dbReference>
<dbReference type="Pfam" id="PF14689">
    <property type="entry name" value="SPOB_a"/>
    <property type="match status" value="1"/>
</dbReference>
<protein>
    <submittedName>
        <fullName evidence="7">Sensor_kinase_SpoOB-type, alpha-helical domain</fullName>
    </submittedName>
</protein>
<keyword evidence="3 7" id="KW-0418">Kinase</keyword>
<reference evidence="8" key="1">
    <citation type="submission" date="2016-10" db="EMBL/GenBank/DDBJ databases">
        <authorList>
            <person name="Varghese N."/>
            <person name="Submissions S."/>
        </authorList>
    </citation>
    <scope>NUCLEOTIDE SEQUENCE [LARGE SCALE GENOMIC DNA]</scope>
    <source>
        <strain evidence="8">XBD2006</strain>
    </source>
</reference>
<dbReference type="GO" id="GO:0000155">
    <property type="term" value="F:phosphorelay sensor kinase activity"/>
    <property type="evidence" value="ECO:0007669"/>
    <property type="project" value="InterPro"/>
</dbReference>
<feature type="transmembrane region" description="Helical" evidence="4">
    <location>
        <begin position="180"/>
        <end position="204"/>
    </location>
</feature>
<keyword evidence="4" id="KW-1133">Transmembrane helix</keyword>